<keyword evidence="6" id="KW-1185">Reference proteome</keyword>
<keyword evidence="3" id="KW-0804">Transcription</keyword>
<dbReference type="RefSeq" id="WP_023654045.1">
    <property type="nucleotide sequence ID" value="NZ_CAHS01000011.1"/>
</dbReference>
<dbReference type="GO" id="GO:0043565">
    <property type="term" value="F:sequence-specific DNA binding"/>
    <property type="evidence" value="ECO:0007669"/>
    <property type="project" value="InterPro"/>
</dbReference>
<name>V5Z4L4_9GAMM</name>
<proteinExistence type="predicted"/>
<organism evidence="5 6">
    <name type="scientific">Erwinia piriflorinigrans CFBP 5888</name>
    <dbReference type="NCBI Taxonomy" id="1161919"/>
    <lineage>
        <taxon>Bacteria</taxon>
        <taxon>Pseudomonadati</taxon>
        <taxon>Pseudomonadota</taxon>
        <taxon>Gammaproteobacteria</taxon>
        <taxon>Enterobacterales</taxon>
        <taxon>Erwiniaceae</taxon>
        <taxon>Erwinia</taxon>
    </lineage>
</organism>
<dbReference type="SUPFAM" id="SSF46689">
    <property type="entry name" value="Homeodomain-like"/>
    <property type="match status" value="1"/>
</dbReference>
<dbReference type="Proteomes" id="UP000018217">
    <property type="component" value="Unassembled WGS sequence"/>
</dbReference>
<dbReference type="OrthoDB" id="7027806at2"/>
<reference evidence="5 6" key="1">
    <citation type="journal article" date="2013" name="Syst. Appl. Microbiol.">
        <title>Phylogenetic position and virulence apparatus of the pear flower necrosis pathogen Erwinia piriflorinigrans CFBP 5888T as assessed by comparative genomics.</title>
        <authorList>
            <person name="Smits T.H."/>
            <person name="Rezzonico F."/>
            <person name="Lopez M.M."/>
            <person name="Blom J."/>
            <person name="Goesmann A."/>
            <person name="Frey J.E."/>
            <person name="Duffy B."/>
        </authorList>
    </citation>
    <scope>NUCLEOTIDE SEQUENCE [LARGE SCALE GENOMIC DNA]</scope>
    <source>
        <strain evidence="6">CFBP5888</strain>
    </source>
</reference>
<evidence type="ECO:0000256" key="1">
    <source>
        <dbReference type="ARBA" id="ARBA00023015"/>
    </source>
</evidence>
<dbReference type="PANTHER" id="PTHR43280">
    <property type="entry name" value="ARAC-FAMILY TRANSCRIPTIONAL REGULATOR"/>
    <property type="match status" value="1"/>
</dbReference>
<sequence length="292" mass="32842">MNLTLENMIEHYKASLNVNVDKLIRKNIIVANNTLEVSNSLIFANPVEKDAVLELQVNDTNICGLPVLKQSALIASIKETKLDVDGGWSIEVLPIPKVAILLSFIDYHFKSIANLIKKRSVKEYGPAVFENSILHISLTEGGHDGFMRILTDAVLNRQENNLVRIAPFIRNLESYWLAYFLLSQAMGKGQKNNNLNIYNACKTYGVSESQFRNLCHDVFSRGPKKQLCLWRAARSALQLIDNNKSVAVIAHMNGYASSSHFASELKSLFGITPREFKKIESFLNEDTGRKKN</sequence>
<dbReference type="InterPro" id="IPR009057">
    <property type="entry name" value="Homeodomain-like_sf"/>
</dbReference>
<dbReference type="Pfam" id="PF12833">
    <property type="entry name" value="HTH_18"/>
    <property type="match status" value="1"/>
</dbReference>
<evidence type="ECO:0000259" key="4">
    <source>
        <dbReference type="PROSITE" id="PS01124"/>
    </source>
</evidence>
<evidence type="ECO:0000256" key="3">
    <source>
        <dbReference type="ARBA" id="ARBA00023163"/>
    </source>
</evidence>
<dbReference type="PANTHER" id="PTHR43280:SF2">
    <property type="entry name" value="HTH-TYPE TRANSCRIPTIONAL REGULATOR EXSA"/>
    <property type="match status" value="1"/>
</dbReference>
<evidence type="ECO:0000313" key="6">
    <source>
        <dbReference type="Proteomes" id="UP000018217"/>
    </source>
</evidence>
<dbReference type="Gene3D" id="1.10.10.60">
    <property type="entry name" value="Homeodomain-like"/>
    <property type="match status" value="1"/>
</dbReference>
<evidence type="ECO:0000313" key="5">
    <source>
        <dbReference type="EMBL" id="CCG86223.1"/>
    </source>
</evidence>
<feature type="domain" description="HTH araC/xylS-type" evidence="4">
    <location>
        <begin position="190"/>
        <end position="279"/>
    </location>
</feature>
<dbReference type="GO" id="GO:0003700">
    <property type="term" value="F:DNA-binding transcription factor activity"/>
    <property type="evidence" value="ECO:0007669"/>
    <property type="project" value="InterPro"/>
</dbReference>
<dbReference type="InterPro" id="IPR018060">
    <property type="entry name" value="HTH_AraC"/>
</dbReference>
<evidence type="ECO:0000256" key="2">
    <source>
        <dbReference type="ARBA" id="ARBA00023125"/>
    </source>
</evidence>
<dbReference type="AlphaFoldDB" id="V5Z4L4"/>
<comment type="caution">
    <text evidence="5">The sequence shown here is derived from an EMBL/GenBank/DDBJ whole genome shotgun (WGS) entry which is preliminary data.</text>
</comment>
<protein>
    <submittedName>
        <fullName evidence="5">Type III secretion system transcriptional regulator invF</fullName>
    </submittedName>
</protein>
<keyword evidence="1" id="KW-0805">Transcription regulation</keyword>
<accession>V5Z4L4</accession>
<dbReference type="SMART" id="SM00342">
    <property type="entry name" value="HTH_ARAC"/>
    <property type="match status" value="1"/>
</dbReference>
<dbReference type="EMBL" id="CAHS01000011">
    <property type="protein sequence ID" value="CCG86223.1"/>
    <property type="molecule type" value="Genomic_DNA"/>
</dbReference>
<keyword evidence="2" id="KW-0238">DNA-binding</keyword>
<gene>
    <name evidence="5" type="primary">invF</name>
    <name evidence="5" type="ORF">EPIR_0858</name>
</gene>
<dbReference type="STRING" id="1161919.EPIR_0858"/>
<dbReference type="PROSITE" id="PS01124">
    <property type="entry name" value="HTH_ARAC_FAMILY_2"/>
    <property type="match status" value="1"/>
</dbReference>